<dbReference type="Gene3D" id="1.10.510.10">
    <property type="entry name" value="Transferase(Phosphotransferase) domain 1"/>
    <property type="match status" value="1"/>
</dbReference>
<dbReference type="InterPro" id="IPR011009">
    <property type="entry name" value="Kinase-like_dom_sf"/>
</dbReference>
<comment type="caution">
    <text evidence="10">The sequence shown here is derived from an EMBL/GenBank/DDBJ whole genome shotgun (WGS) entry which is preliminary data.</text>
</comment>
<evidence type="ECO:0000256" key="4">
    <source>
        <dbReference type="ARBA" id="ARBA00022741"/>
    </source>
</evidence>
<dbReference type="Pfam" id="PF00069">
    <property type="entry name" value="Pkinase"/>
    <property type="match status" value="1"/>
</dbReference>
<gene>
    <name evidence="10" type="ORF">VNO77_41403</name>
</gene>
<dbReference type="GO" id="GO:0032968">
    <property type="term" value="P:positive regulation of transcription elongation by RNA polymerase II"/>
    <property type="evidence" value="ECO:0007669"/>
    <property type="project" value="TreeGrafter"/>
</dbReference>
<dbReference type="SMART" id="SM00220">
    <property type="entry name" value="S_TKc"/>
    <property type="match status" value="1"/>
</dbReference>
<dbReference type="GO" id="GO:0005524">
    <property type="term" value="F:ATP binding"/>
    <property type="evidence" value="ECO:0007669"/>
    <property type="project" value="UniProtKB-UniRule"/>
</dbReference>
<dbReference type="GO" id="GO:0005634">
    <property type="term" value="C:nucleus"/>
    <property type="evidence" value="ECO:0007669"/>
    <property type="project" value="TreeGrafter"/>
</dbReference>
<dbReference type="Gene3D" id="3.30.200.20">
    <property type="entry name" value="Phosphorylase Kinase, domain 1"/>
    <property type="match status" value="1"/>
</dbReference>
<feature type="domain" description="Protein kinase" evidence="9">
    <location>
        <begin position="181"/>
        <end position="465"/>
    </location>
</feature>
<evidence type="ECO:0000313" key="11">
    <source>
        <dbReference type="Proteomes" id="UP001367508"/>
    </source>
</evidence>
<evidence type="ECO:0000256" key="2">
    <source>
        <dbReference type="ARBA" id="ARBA00022527"/>
    </source>
</evidence>
<keyword evidence="6 7" id="KW-0067">ATP-binding</keyword>
<dbReference type="EMBL" id="JAYMYQ010000010">
    <property type="protein sequence ID" value="KAK7307920.1"/>
    <property type="molecule type" value="Genomic_DNA"/>
</dbReference>
<evidence type="ECO:0000313" key="10">
    <source>
        <dbReference type="EMBL" id="KAK7307920.1"/>
    </source>
</evidence>
<dbReference type="PANTHER" id="PTHR24056">
    <property type="entry name" value="CELL DIVISION PROTEIN KINASE"/>
    <property type="match status" value="1"/>
</dbReference>
<evidence type="ECO:0000256" key="6">
    <source>
        <dbReference type="ARBA" id="ARBA00022840"/>
    </source>
</evidence>
<dbReference type="FunFam" id="1.10.510.10:FF:000043">
    <property type="entry name" value="probable serine/threonine-protein kinase At1g54610"/>
    <property type="match status" value="1"/>
</dbReference>
<dbReference type="PROSITE" id="PS00108">
    <property type="entry name" value="PROTEIN_KINASE_ST"/>
    <property type="match status" value="1"/>
</dbReference>
<keyword evidence="5" id="KW-0418">Kinase</keyword>
<dbReference type="FunFam" id="3.30.200.20:FF:000021">
    <property type="entry name" value="probable serine/threonine-protein kinase At1g54610"/>
    <property type="match status" value="1"/>
</dbReference>
<feature type="compositionally biased region" description="Polar residues" evidence="8">
    <location>
        <begin position="570"/>
        <end position="588"/>
    </location>
</feature>
<keyword evidence="11" id="KW-1185">Reference proteome</keyword>
<dbReference type="PROSITE" id="PS50011">
    <property type="entry name" value="PROTEIN_KINASE_DOM"/>
    <property type="match status" value="1"/>
</dbReference>
<dbReference type="InterPro" id="IPR017441">
    <property type="entry name" value="Protein_kinase_ATP_BS"/>
</dbReference>
<dbReference type="GO" id="GO:0008353">
    <property type="term" value="F:RNA polymerase II CTD heptapeptide repeat kinase activity"/>
    <property type="evidence" value="ECO:0007669"/>
    <property type="project" value="TreeGrafter"/>
</dbReference>
<feature type="region of interest" description="Disordered" evidence="8">
    <location>
        <begin position="47"/>
        <end position="68"/>
    </location>
</feature>
<dbReference type="PROSITE" id="PS00107">
    <property type="entry name" value="PROTEIN_KINASE_ATP"/>
    <property type="match status" value="1"/>
</dbReference>
<protein>
    <recommendedName>
        <fullName evidence="9">Protein kinase domain-containing protein</fullName>
    </recommendedName>
</protein>
<keyword evidence="4 7" id="KW-0547">Nucleotide-binding</keyword>
<feature type="binding site" evidence="7">
    <location>
        <position position="210"/>
    </location>
    <ligand>
        <name>ATP</name>
        <dbReference type="ChEBI" id="CHEBI:30616"/>
    </ligand>
</feature>
<organism evidence="10 11">
    <name type="scientific">Canavalia gladiata</name>
    <name type="common">Sword bean</name>
    <name type="synonym">Dolichos gladiatus</name>
    <dbReference type="NCBI Taxonomy" id="3824"/>
    <lineage>
        <taxon>Eukaryota</taxon>
        <taxon>Viridiplantae</taxon>
        <taxon>Streptophyta</taxon>
        <taxon>Embryophyta</taxon>
        <taxon>Tracheophyta</taxon>
        <taxon>Spermatophyta</taxon>
        <taxon>Magnoliopsida</taxon>
        <taxon>eudicotyledons</taxon>
        <taxon>Gunneridae</taxon>
        <taxon>Pentapetalae</taxon>
        <taxon>rosids</taxon>
        <taxon>fabids</taxon>
        <taxon>Fabales</taxon>
        <taxon>Fabaceae</taxon>
        <taxon>Papilionoideae</taxon>
        <taxon>50 kb inversion clade</taxon>
        <taxon>NPAAA clade</taxon>
        <taxon>indigoferoid/millettioid clade</taxon>
        <taxon>Phaseoleae</taxon>
        <taxon>Canavalia</taxon>
    </lineage>
</organism>
<evidence type="ECO:0000256" key="7">
    <source>
        <dbReference type="PROSITE-ProRule" id="PRU10141"/>
    </source>
</evidence>
<feature type="region of interest" description="Disordered" evidence="8">
    <location>
        <begin position="526"/>
        <end position="607"/>
    </location>
</feature>
<dbReference type="InterPro" id="IPR050108">
    <property type="entry name" value="CDK"/>
</dbReference>
<evidence type="ECO:0000256" key="5">
    <source>
        <dbReference type="ARBA" id="ARBA00022777"/>
    </source>
</evidence>
<sequence length="677" mass="75640">MQLKKEVSTRGFRDCSSCDGWNYGLHFGINHNNKPDGIYKAANMYREKEETSDRGKMRKSSNKDKVEEYEKEKELNKCSVQLVAPIISTAQLNDGSMDVSVPSLSKASSEIKSNRLDPIKSPHQICITMSTGLVEKNPLINRILSVQHCAGEHVDDGWPLWLSSVAAEAIKGWVPRRADTFEKLDQIGQGAYSSVHKARDLETGKIVALKKVRFSSKDVESVRFMAREIYILRQLDHPNVMKLEGLVTSKTSTSLYLVFEYMEHDLAGLAAVHGVKFTESQIKCYMQQLLRGLEHCHSKGVLHRDIKGSNLLIDNNGNLKIGDFGLATVQDPDKKQPMTSRVVTLWYRAPELLLGATEYGAAIDLWSAGCILAELLVGKPIMPGRTEVEQMHKIFKLCGSPSKSYWQRTKFPHATSFKPQHPYKRQVADTFKNFSHASLALVDKLLTIEPEDRGSATSALNSEFFTTDPLPCDPSNLPKFSPCKEFDAKHRDKEAARNNIEAVKGRGPVSVLRGAGNTKVLESPEYNARGDISVRGKPNTKMSHLKYKSQKDGGSPRKDDPTIEKLQNGYAHSTLSMHNNTTEPSSLSIRPESSMKNQELRTQKSHVNQAAVDLSISSLRKEQGMLGQEHGMGYMPKKNRMHCSGPLVPPGGNIDDMLKEHERLMQDVFRSVKKANP</sequence>
<keyword evidence="3" id="KW-0808">Transferase</keyword>
<name>A0AAN9JZ14_CANGL</name>
<reference evidence="10 11" key="1">
    <citation type="submission" date="2024-01" db="EMBL/GenBank/DDBJ databases">
        <title>The genomes of 5 underutilized Papilionoideae crops provide insights into root nodulation and disease resistanc.</title>
        <authorList>
            <person name="Jiang F."/>
        </authorList>
    </citation>
    <scope>NUCLEOTIDE SEQUENCE [LARGE SCALE GENOMIC DNA]</scope>
    <source>
        <strain evidence="10">LVBAO_FW01</strain>
        <tissue evidence="10">Leaves</tissue>
    </source>
</reference>
<dbReference type="AlphaFoldDB" id="A0AAN9JZ14"/>
<dbReference type="InterPro" id="IPR000719">
    <property type="entry name" value="Prot_kinase_dom"/>
</dbReference>
<dbReference type="GO" id="GO:0000307">
    <property type="term" value="C:cyclin-dependent protein kinase holoenzyme complex"/>
    <property type="evidence" value="ECO:0007669"/>
    <property type="project" value="TreeGrafter"/>
</dbReference>
<evidence type="ECO:0000256" key="8">
    <source>
        <dbReference type="SAM" id="MobiDB-lite"/>
    </source>
</evidence>
<dbReference type="InterPro" id="IPR008271">
    <property type="entry name" value="Ser/Thr_kinase_AS"/>
</dbReference>
<proteinExistence type="inferred from homology"/>
<keyword evidence="2" id="KW-0723">Serine/threonine-protein kinase</keyword>
<evidence type="ECO:0000259" key="9">
    <source>
        <dbReference type="PROSITE" id="PS50011"/>
    </source>
</evidence>
<dbReference type="CDD" id="cd07840">
    <property type="entry name" value="STKc_CDK9_like"/>
    <property type="match status" value="1"/>
</dbReference>
<evidence type="ECO:0000256" key="1">
    <source>
        <dbReference type="ARBA" id="ARBA00006485"/>
    </source>
</evidence>
<dbReference type="PANTHER" id="PTHR24056:SF384">
    <property type="entry name" value="PROTEIN KINASE SUPERFAMILY PROTEIN"/>
    <property type="match status" value="1"/>
</dbReference>
<dbReference type="Proteomes" id="UP001367508">
    <property type="component" value="Unassembled WGS sequence"/>
</dbReference>
<comment type="similarity">
    <text evidence="1">Belongs to the protein kinase superfamily. CMGC Ser/Thr protein kinase family. CDC2/CDKX subfamily.</text>
</comment>
<dbReference type="SUPFAM" id="SSF56112">
    <property type="entry name" value="Protein kinase-like (PK-like)"/>
    <property type="match status" value="1"/>
</dbReference>
<accession>A0AAN9JZ14</accession>
<evidence type="ECO:0000256" key="3">
    <source>
        <dbReference type="ARBA" id="ARBA00022679"/>
    </source>
</evidence>
<feature type="compositionally biased region" description="Basic and acidic residues" evidence="8">
    <location>
        <begin position="549"/>
        <end position="563"/>
    </location>
</feature>